<evidence type="ECO:0000259" key="4">
    <source>
        <dbReference type="PROSITE" id="PS50883"/>
    </source>
</evidence>
<dbReference type="PROSITE" id="PS50887">
    <property type="entry name" value="GGDEF"/>
    <property type="match status" value="1"/>
</dbReference>
<dbReference type="PROSITE" id="PS50112">
    <property type="entry name" value="PAS"/>
    <property type="match status" value="1"/>
</dbReference>
<dbReference type="SMART" id="SM00091">
    <property type="entry name" value="PAS"/>
    <property type="match status" value="1"/>
</dbReference>
<dbReference type="PROSITE" id="PS50113">
    <property type="entry name" value="PAC"/>
    <property type="match status" value="1"/>
</dbReference>
<feature type="domain" description="GGDEF" evidence="6">
    <location>
        <begin position="866"/>
        <end position="1000"/>
    </location>
</feature>
<dbReference type="InterPro" id="IPR043128">
    <property type="entry name" value="Rev_trsase/Diguanyl_cyclase"/>
</dbReference>
<evidence type="ECO:0000313" key="8">
    <source>
        <dbReference type="Proteomes" id="UP000192721"/>
    </source>
</evidence>
<dbReference type="GO" id="GO:0016020">
    <property type="term" value="C:membrane"/>
    <property type="evidence" value="ECO:0007669"/>
    <property type="project" value="InterPro"/>
</dbReference>
<dbReference type="Pfam" id="PF00563">
    <property type="entry name" value="EAL"/>
    <property type="match status" value="1"/>
</dbReference>
<dbReference type="InterPro" id="IPR000014">
    <property type="entry name" value="PAS"/>
</dbReference>
<gene>
    <name evidence="7" type="ORF">B0T45_15880</name>
</gene>
<dbReference type="InterPro" id="IPR003660">
    <property type="entry name" value="HAMP_dom"/>
</dbReference>
<protein>
    <recommendedName>
        <fullName evidence="9">Diguanylate cyclase</fullName>
    </recommendedName>
</protein>
<keyword evidence="1" id="KW-0472">Membrane</keyword>
<dbReference type="SUPFAM" id="SSF55073">
    <property type="entry name" value="Nucleotide cyclase"/>
    <property type="match status" value="1"/>
</dbReference>
<evidence type="ECO:0000259" key="2">
    <source>
        <dbReference type="PROSITE" id="PS50112"/>
    </source>
</evidence>
<dbReference type="Pfam" id="PF01590">
    <property type="entry name" value="GAF"/>
    <property type="match status" value="1"/>
</dbReference>
<comment type="caution">
    <text evidence="7">The sequence shown here is derived from an EMBL/GenBank/DDBJ whole genome shotgun (WGS) entry which is preliminary data.</text>
</comment>
<organism evidence="7 8">
    <name type="scientific">Chromobacterium haemolyticum</name>
    <dbReference type="NCBI Taxonomy" id="394935"/>
    <lineage>
        <taxon>Bacteria</taxon>
        <taxon>Pseudomonadati</taxon>
        <taxon>Pseudomonadota</taxon>
        <taxon>Betaproteobacteria</taxon>
        <taxon>Neisseriales</taxon>
        <taxon>Chromobacteriaceae</taxon>
        <taxon>Chromobacterium</taxon>
    </lineage>
</organism>
<dbReference type="PANTHER" id="PTHR44757:SF2">
    <property type="entry name" value="BIOFILM ARCHITECTURE MAINTENANCE PROTEIN MBAA"/>
    <property type="match status" value="1"/>
</dbReference>
<dbReference type="PANTHER" id="PTHR44757">
    <property type="entry name" value="DIGUANYLATE CYCLASE DGCP"/>
    <property type="match status" value="1"/>
</dbReference>
<dbReference type="InterPro" id="IPR029787">
    <property type="entry name" value="Nucleotide_cyclase"/>
</dbReference>
<dbReference type="Gene3D" id="3.30.450.40">
    <property type="match status" value="2"/>
</dbReference>
<evidence type="ECO:0000259" key="6">
    <source>
        <dbReference type="PROSITE" id="PS50887"/>
    </source>
</evidence>
<dbReference type="SUPFAM" id="SSF141868">
    <property type="entry name" value="EAL domain-like"/>
    <property type="match status" value="1"/>
</dbReference>
<dbReference type="NCBIfam" id="TIGR00254">
    <property type="entry name" value="GGDEF"/>
    <property type="match status" value="1"/>
</dbReference>
<dbReference type="InterPro" id="IPR035965">
    <property type="entry name" value="PAS-like_dom_sf"/>
</dbReference>
<dbReference type="SMART" id="SM00267">
    <property type="entry name" value="GGDEF"/>
    <property type="match status" value="1"/>
</dbReference>
<evidence type="ECO:0000259" key="3">
    <source>
        <dbReference type="PROSITE" id="PS50113"/>
    </source>
</evidence>
<proteinExistence type="predicted"/>
<feature type="transmembrane region" description="Helical" evidence="1">
    <location>
        <begin position="21"/>
        <end position="41"/>
    </location>
</feature>
<dbReference type="CDD" id="cd18773">
    <property type="entry name" value="PDC1_HK_sensor"/>
    <property type="match status" value="1"/>
</dbReference>
<dbReference type="SMART" id="SM00052">
    <property type="entry name" value="EAL"/>
    <property type="match status" value="1"/>
</dbReference>
<dbReference type="Pfam" id="PF00672">
    <property type="entry name" value="HAMP"/>
    <property type="match status" value="1"/>
</dbReference>
<dbReference type="Gene3D" id="6.10.340.10">
    <property type="match status" value="1"/>
</dbReference>
<dbReference type="PROSITE" id="PS50885">
    <property type="entry name" value="HAMP"/>
    <property type="match status" value="1"/>
</dbReference>
<evidence type="ECO:0008006" key="9">
    <source>
        <dbReference type="Google" id="ProtNLM"/>
    </source>
</evidence>
<dbReference type="GO" id="GO:0007165">
    <property type="term" value="P:signal transduction"/>
    <property type="evidence" value="ECO:0007669"/>
    <property type="project" value="InterPro"/>
</dbReference>
<dbReference type="InterPro" id="IPR035919">
    <property type="entry name" value="EAL_sf"/>
</dbReference>
<dbReference type="CDD" id="cd06225">
    <property type="entry name" value="HAMP"/>
    <property type="match status" value="1"/>
</dbReference>
<keyword evidence="1" id="KW-0812">Transmembrane</keyword>
<dbReference type="InterPro" id="IPR052155">
    <property type="entry name" value="Biofilm_reg_signaling"/>
</dbReference>
<dbReference type="Gene3D" id="3.20.20.450">
    <property type="entry name" value="EAL domain"/>
    <property type="match status" value="1"/>
</dbReference>
<dbReference type="InterPro" id="IPR003018">
    <property type="entry name" value="GAF"/>
</dbReference>
<dbReference type="SMART" id="SM00304">
    <property type="entry name" value="HAMP"/>
    <property type="match status" value="1"/>
</dbReference>
<dbReference type="InterPro" id="IPR000160">
    <property type="entry name" value="GGDEF_dom"/>
</dbReference>
<dbReference type="CDD" id="cd01949">
    <property type="entry name" value="GGDEF"/>
    <property type="match status" value="1"/>
</dbReference>
<sequence>MRAGLNRTLSAVSGLGLRTQLLLFALACLLPAAVLIGIGAYESARDLRDAAQMQTRIVANQVDQTLADKIVELERLLAQLSQRPPLRRLNPAECADAYHDLTLSFPSITQLTLSNAAGQPVCRHAQNPAMHAPPPNHGWFSRALDAPGLMLSEPLQEPATRRWIIMPSYPVRDEQGRRVGLLTLQLDLLALQSHVLPATLDRKLTIAVLSSQAAFLLRYPDPSLWHGKTSSNVVRTISRIRGNASGFELGVGRDGVSRLYSYRKFSQADWLIIAALPEQDVFASYYNRLRWGAASGIATLLLCGLLAQSFSRALTRPARQLAETAQAVASGASQARAQELGPRELRTVSRQFNHMLDQLQAHEAAIRLSEMQRAGIIDTAMDAIVTIDADLNIILFNPAAERAFGYRAEQVLGQRVDMLVPESFRSHHARLIRDFGRNGPISRRLAPAGGVRGLRADGSEFYAEASVSQLEVDGQKYYTAIMRDITERLKTEQKLKRHSQQLESLRDMGLTLLSAASPKQTAQEALRMLAQLVPFWGASATVFDWRHEEIIFLALECDAKDEIPIDSRFPFSSFGLSDLEQLKRGEPSFMHDIATQAQPPALVKWLRSHGVRAYLRLPLMAEGQLLGSLNLAFQTIARHDFEHLEVSRAFAQQLAITLQHSLLRLRIERLNRVYAILSGINMLIVRCHDRQELFQETCRIATHSGAFKMVWISLMDQSDGQHRLAALQGQAEPSPDPEALLQLSAVAINSGGNLVCNQLGAPLPYTAREQLLAQGIRSLACLPLPLPGQHAASLTLCSNEANVFDHEEMQLLSELAGDIAFALDHIEKEERLHFLSYYDELTGLANRSLFHERLAQQISSSHHEQRRLAVIFLDIEHFKSINDVYGRWAGDQVLRLLAARLESFTEEARLLACVKIDRFALMIPEVKSEEDIARQVMQLQERCVAQPIAILDKQLRVSAKFGIATFPEDGDNAESLLEKAEAALKLAQNTNERYLFYRQEMSERAAVTLELENRLRLALERQEFVLHYQPKVDAVSRQIIGVEALLRWQSPERGLVSPAQFIPLLEETGLILEVGAWALRQAARDHLRWQQAGYPAPRIAVNVSPLQLRQADFSEQLQKALSAGAAVPGIDIEITETVVLDNLDTCGETLRRIRDMLVGISIDDFGTGYSSLSYLAKLPTQELKIDQSFVRAMLEDPDAMTLTGAIIALAHSLQLKVVAEGVETDEQATALTYMFCDTLQGYLFCRPLPAAELERRFWLERPDPRAPLLNIVQEPAVTPAAG</sequence>
<dbReference type="InterPro" id="IPR001633">
    <property type="entry name" value="EAL_dom"/>
</dbReference>
<keyword evidence="1" id="KW-1133">Transmembrane helix</keyword>
<accession>A0A1W0CP00</accession>
<dbReference type="SUPFAM" id="SSF55781">
    <property type="entry name" value="GAF domain-like"/>
    <property type="match status" value="2"/>
</dbReference>
<dbReference type="Gene3D" id="3.30.450.20">
    <property type="entry name" value="PAS domain"/>
    <property type="match status" value="2"/>
</dbReference>
<evidence type="ECO:0000313" key="7">
    <source>
        <dbReference type="EMBL" id="OQS36545.1"/>
    </source>
</evidence>
<dbReference type="CDD" id="cd00130">
    <property type="entry name" value="PAS"/>
    <property type="match status" value="1"/>
</dbReference>
<dbReference type="Pfam" id="PF13185">
    <property type="entry name" value="GAF_2"/>
    <property type="match status" value="1"/>
</dbReference>
<evidence type="ECO:0000259" key="5">
    <source>
        <dbReference type="PROSITE" id="PS50885"/>
    </source>
</evidence>
<name>A0A1W0CP00_9NEIS</name>
<dbReference type="Pfam" id="PF00990">
    <property type="entry name" value="GGDEF"/>
    <property type="match status" value="1"/>
</dbReference>
<feature type="domain" description="EAL" evidence="4">
    <location>
        <begin position="1008"/>
        <end position="1261"/>
    </location>
</feature>
<dbReference type="SMART" id="SM00065">
    <property type="entry name" value="GAF"/>
    <property type="match status" value="2"/>
</dbReference>
<feature type="domain" description="PAC" evidence="3">
    <location>
        <begin position="447"/>
        <end position="497"/>
    </location>
</feature>
<dbReference type="Pfam" id="PF13426">
    <property type="entry name" value="PAS_9"/>
    <property type="match status" value="1"/>
</dbReference>
<evidence type="ECO:0000256" key="1">
    <source>
        <dbReference type="SAM" id="Phobius"/>
    </source>
</evidence>
<dbReference type="PROSITE" id="PS50883">
    <property type="entry name" value="EAL"/>
    <property type="match status" value="1"/>
</dbReference>
<dbReference type="Proteomes" id="UP000192721">
    <property type="component" value="Unassembled WGS sequence"/>
</dbReference>
<dbReference type="SUPFAM" id="SSF55785">
    <property type="entry name" value="PYP-like sensor domain (PAS domain)"/>
    <property type="match status" value="1"/>
</dbReference>
<dbReference type="InterPro" id="IPR029016">
    <property type="entry name" value="GAF-like_dom_sf"/>
</dbReference>
<feature type="domain" description="PAS" evidence="2">
    <location>
        <begin position="369"/>
        <end position="423"/>
    </location>
</feature>
<dbReference type="CDD" id="cd01948">
    <property type="entry name" value="EAL"/>
    <property type="match status" value="1"/>
</dbReference>
<dbReference type="InterPro" id="IPR000700">
    <property type="entry name" value="PAS-assoc_C"/>
</dbReference>
<dbReference type="CDD" id="cd12915">
    <property type="entry name" value="PDC2_DGC_like"/>
    <property type="match status" value="1"/>
</dbReference>
<dbReference type="NCBIfam" id="TIGR00229">
    <property type="entry name" value="sensory_box"/>
    <property type="match status" value="1"/>
</dbReference>
<dbReference type="EMBL" id="MUKV01000022">
    <property type="protein sequence ID" value="OQS36545.1"/>
    <property type="molecule type" value="Genomic_DNA"/>
</dbReference>
<dbReference type="Gene3D" id="3.30.70.270">
    <property type="match status" value="1"/>
</dbReference>
<reference evidence="7 8" key="1">
    <citation type="submission" date="2017-02" db="EMBL/GenBank/DDBJ databases">
        <title>Chromobacterium haemolyticum H5244.</title>
        <authorList>
            <person name="Gulvik C.A."/>
        </authorList>
    </citation>
    <scope>NUCLEOTIDE SEQUENCE [LARGE SCALE GENOMIC DNA]</scope>
    <source>
        <strain evidence="7 8">H5244</strain>
    </source>
</reference>
<dbReference type="RefSeq" id="WP_179140789.1">
    <property type="nucleotide sequence ID" value="NZ_MUKV01000022.1"/>
</dbReference>
<feature type="domain" description="HAMP" evidence="5">
    <location>
        <begin position="312"/>
        <end position="364"/>
    </location>
</feature>